<gene>
    <name evidence="1" type="ORF">ALQ64_01917</name>
</gene>
<evidence type="ECO:0000313" key="1">
    <source>
        <dbReference type="EMBL" id="RMN37420.1"/>
    </source>
</evidence>
<proteinExistence type="predicted"/>
<dbReference type="AlphaFoldDB" id="A0A3M3LQ11"/>
<dbReference type="RefSeq" id="WP_183133399.1">
    <property type="nucleotide sequence ID" value="NZ_RBOW01000226.1"/>
</dbReference>
<reference evidence="1 2" key="1">
    <citation type="submission" date="2018-08" db="EMBL/GenBank/DDBJ databases">
        <title>Recombination of ecologically and evolutionarily significant loci maintains genetic cohesion in the Pseudomonas syringae species complex.</title>
        <authorList>
            <person name="Dillon M."/>
            <person name="Thakur S."/>
            <person name="Almeida R.N.D."/>
            <person name="Weir B.S."/>
            <person name="Guttman D.S."/>
        </authorList>
    </citation>
    <scope>NUCLEOTIDE SEQUENCE [LARGE SCALE GENOMIC DNA]</scope>
    <source>
        <strain evidence="1 2">ICMP 2821</strain>
    </source>
</reference>
<evidence type="ECO:0000313" key="2">
    <source>
        <dbReference type="Proteomes" id="UP000281372"/>
    </source>
</evidence>
<comment type="caution">
    <text evidence="1">The sequence shown here is derived from an EMBL/GenBank/DDBJ whole genome shotgun (WGS) entry which is preliminary data.</text>
</comment>
<dbReference type="EMBL" id="RBOW01000226">
    <property type="protein sequence ID" value="RMN37420.1"/>
    <property type="molecule type" value="Genomic_DNA"/>
</dbReference>
<protein>
    <submittedName>
        <fullName evidence="1">Uncharacterized protein</fullName>
    </submittedName>
</protein>
<sequence>MLLQISHYEEGQIIGRPELEETDAMTTKLSGSMQNVLKRMGNGDDYDDFGVDGPLSLAARVRTCDALVKRGLMVQTLFGHYLLTEAGEALAGTLNAVSGDLQTA</sequence>
<dbReference type="Proteomes" id="UP000281372">
    <property type="component" value="Unassembled WGS sequence"/>
</dbReference>
<accession>A0A3M3LQ11</accession>
<organism evidence="1 2">
    <name type="scientific">Pseudomonas cannabina</name>
    <dbReference type="NCBI Taxonomy" id="86840"/>
    <lineage>
        <taxon>Bacteria</taxon>
        <taxon>Pseudomonadati</taxon>
        <taxon>Pseudomonadota</taxon>
        <taxon>Gammaproteobacteria</taxon>
        <taxon>Pseudomonadales</taxon>
        <taxon>Pseudomonadaceae</taxon>
        <taxon>Pseudomonas</taxon>
    </lineage>
</organism>
<name>A0A3M3LQ11_PSECA</name>